<dbReference type="RefSeq" id="WP_148696650.1">
    <property type="nucleotide sequence ID" value="NZ_CP017834.1"/>
</dbReference>
<protein>
    <submittedName>
        <fullName evidence="1">Uncharacterized protein</fullName>
    </submittedName>
</protein>
<evidence type="ECO:0000313" key="1">
    <source>
        <dbReference type="EMBL" id="APJ02936.1"/>
    </source>
</evidence>
<accession>A0A1L4CYB3</accession>
<dbReference type="EMBL" id="CP017834">
    <property type="protein sequence ID" value="APJ02936.1"/>
    <property type="molecule type" value="Genomic_DNA"/>
</dbReference>
<proteinExistence type="predicted"/>
<keyword evidence="2" id="KW-1185">Reference proteome</keyword>
<dbReference type="KEGG" id="saqi:AXG55_03000"/>
<dbReference type="STRING" id="1915309.AXG55_03000"/>
<reference evidence="1 2" key="1">
    <citation type="submission" date="2016-10" db="EMBL/GenBank/DDBJ databases">
        <title>Silvanigrella aquatica sp. nov., isolated from a freshwater lake located in the Black Forest, Germany, description of Silvanigrellaceae fam. nov., Silvanigrellales ord. nov., reclassification of the order Bdellovibrionales in the class Oligoflexia, reclassification of the families Bacteriovoracaceae and Halobacteriovoraceae in the new order Bacteriovoracales ord. nov., and reclassification of the family Pseudobacteriovoracaceae in the order Oligoflexiales.</title>
        <authorList>
            <person name="Hahn M.W."/>
            <person name="Schmidt J."/>
            <person name="Koll U."/>
            <person name="Rohde M."/>
            <person name="Verbag S."/>
            <person name="Pitt A."/>
            <person name="Nakai R."/>
            <person name="Naganuma T."/>
            <person name="Lang E."/>
        </authorList>
    </citation>
    <scope>NUCLEOTIDE SEQUENCE [LARGE SCALE GENOMIC DNA]</scope>
    <source>
        <strain evidence="1 2">MWH-Nonnen-W8red</strain>
    </source>
</reference>
<dbReference type="OrthoDB" id="5294696at2"/>
<sequence>MKNHIKKFISLIFIIIFIPLYSSCGSQNLFSSLTPETTKQQAEDDINSGNYASSISLLAPYVASNPGDAEAIGMLTTSYMLLSGINLLNIMVSIQSATGSSKNNFQAILKAMPAGNATNVSLLTKAVSTISLISVSSMNTSQSYLYAVASASLAILIIKQDCLDSSGNISTSLTNAISTTDANSIYSNLTNAQTGYTNAGVTSSSSSGSGILANLINQINSTTGASNAAKVANYIISQE</sequence>
<organism evidence="1 2">
    <name type="scientific">Silvanigrella aquatica</name>
    <dbReference type="NCBI Taxonomy" id="1915309"/>
    <lineage>
        <taxon>Bacteria</taxon>
        <taxon>Pseudomonadati</taxon>
        <taxon>Bdellovibrionota</taxon>
        <taxon>Oligoflexia</taxon>
        <taxon>Silvanigrellales</taxon>
        <taxon>Silvanigrellaceae</taxon>
        <taxon>Silvanigrella</taxon>
    </lineage>
</organism>
<gene>
    <name evidence="1" type="ORF">AXG55_03000</name>
</gene>
<dbReference type="Proteomes" id="UP000184731">
    <property type="component" value="Chromosome"/>
</dbReference>
<name>A0A1L4CYB3_9BACT</name>
<dbReference type="AlphaFoldDB" id="A0A1L4CYB3"/>
<evidence type="ECO:0000313" key="2">
    <source>
        <dbReference type="Proteomes" id="UP000184731"/>
    </source>
</evidence>